<accession>A0ABQ0FJW1</accession>
<evidence type="ECO:0000313" key="6">
    <source>
        <dbReference type="Proteomes" id="UP001623349"/>
    </source>
</evidence>
<keyword evidence="6" id="KW-1185">Reference proteome</keyword>
<feature type="region of interest" description="Disordered" evidence="3">
    <location>
        <begin position="19"/>
        <end position="38"/>
    </location>
</feature>
<comment type="caution">
    <text evidence="5">The sequence shown here is derived from an EMBL/GenBank/DDBJ whole genome shotgun (WGS) entry which is preliminary data.</text>
</comment>
<feature type="transmembrane region" description="Helical" evidence="4">
    <location>
        <begin position="83"/>
        <end position="104"/>
    </location>
</feature>
<evidence type="ECO:0000256" key="1">
    <source>
        <dbReference type="ARBA" id="ARBA00010090"/>
    </source>
</evidence>
<keyword evidence="4" id="KW-0812">Transmembrane</keyword>
<comment type="similarity">
    <text evidence="1">Belongs to the apolipoprotein L family.</text>
</comment>
<keyword evidence="4" id="KW-0472">Membrane</keyword>
<feature type="coiled-coil region" evidence="2">
    <location>
        <begin position="258"/>
        <end position="285"/>
    </location>
</feature>
<dbReference type="Pfam" id="PF05461">
    <property type="entry name" value="ApoL"/>
    <property type="match status" value="1"/>
</dbReference>
<name>A0ABQ0FJW1_APOSI</name>
<evidence type="ECO:0000313" key="5">
    <source>
        <dbReference type="EMBL" id="GAB1299537.1"/>
    </source>
</evidence>
<organism evidence="5 6">
    <name type="scientific">Apodemus speciosus</name>
    <name type="common">Large Japanese field mouse</name>
    <dbReference type="NCBI Taxonomy" id="105296"/>
    <lineage>
        <taxon>Eukaryota</taxon>
        <taxon>Metazoa</taxon>
        <taxon>Chordata</taxon>
        <taxon>Craniata</taxon>
        <taxon>Vertebrata</taxon>
        <taxon>Euteleostomi</taxon>
        <taxon>Mammalia</taxon>
        <taxon>Eutheria</taxon>
        <taxon>Euarchontoglires</taxon>
        <taxon>Glires</taxon>
        <taxon>Rodentia</taxon>
        <taxon>Myomorpha</taxon>
        <taxon>Muroidea</taxon>
        <taxon>Muridae</taxon>
        <taxon>Murinae</taxon>
        <taxon>Apodemus</taxon>
    </lineage>
</organism>
<sequence>MLGAHQRSMKIKEETALRSALEDHLASDPPDENDGPPRAQQIVEFLQKFPQLKSKLEYHIRKLRELADHLDQVHKDCTISNTVASSVGAASGVLGILGLILAPFTGGASLALSATSLGLGAAASVTGITTGIVENSMTRSDISEARSLVEATINVLEEILKIVPKIRVTLSNSVRELIDAFKRYKDMIQNMKKARFFYETLPQKLAFRGGRLLQGLRPVTKGARIRAGVFTSIFLAWDVFDLVNQSMDLYDGAKTESARALRDLAHKLEEKLKIFENIYKDLKEDLPQ</sequence>
<feature type="transmembrane region" description="Helical" evidence="4">
    <location>
        <begin position="110"/>
        <end position="133"/>
    </location>
</feature>
<gene>
    <name evidence="5" type="ORF">APTSU1_001477300</name>
</gene>
<reference evidence="5 6" key="1">
    <citation type="submission" date="2024-08" db="EMBL/GenBank/DDBJ databases">
        <title>The draft genome of Apodemus speciosus.</title>
        <authorList>
            <person name="Nabeshima K."/>
            <person name="Suzuki S."/>
            <person name="Onuma M."/>
        </authorList>
    </citation>
    <scope>NUCLEOTIDE SEQUENCE [LARGE SCALE GENOMIC DNA]</scope>
    <source>
        <strain evidence="5">IB14-021</strain>
    </source>
</reference>
<evidence type="ECO:0000256" key="4">
    <source>
        <dbReference type="SAM" id="Phobius"/>
    </source>
</evidence>
<dbReference type="PANTHER" id="PTHR14096">
    <property type="entry name" value="APOLIPOPROTEIN L"/>
    <property type="match status" value="1"/>
</dbReference>
<evidence type="ECO:0000256" key="2">
    <source>
        <dbReference type="SAM" id="Coils"/>
    </source>
</evidence>
<dbReference type="EMBL" id="BAAFST010000015">
    <property type="protein sequence ID" value="GAB1299537.1"/>
    <property type="molecule type" value="Genomic_DNA"/>
</dbReference>
<keyword evidence="2" id="KW-0175">Coiled coil</keyword>
<proteinExistence type="inferred from homology"/>
<protein>
    <submittedName>
        <fullName evidence="5">Apolipoprotein L 10B</fullName>
    </submittedName>
</protein>
<dbReference type="Proteomes" id="UP001623349">
    <property type="component" value="Unassembled WGS sequence"/>
</dbReference>
<evidence type="ECO:0000256" key="3">
    <source>
        <dbReference type="SAM" id="MobiDB-lite"/>
    </source>
</evidence>
<dbReference type="PANTHER" id="PTHR14096:SF35">
    <property type="entry name" value="APOLIPOPROTEIN L 10A-RELATED"/>
    <property type="match status" value="1"/>
</dbReference>
<dbReference type="InterPro" id="IPR008405">
    <property type="entry name" value="ApoL"/>
</dbReference>
<keyword evidence="4" id="KW-1133">Transmembrane helix</keyword>